<keyword evidence="4" id="KW-1185">Reference proteome</keyword>
<feature type="chain" id="PRO_5025447951" evidence="1">
    <location>
        <begin position="19"/>
        <end position="140"/>
    </location>
</feature>
<feature type="signal peptide" evidence="1">
    <location>
        <begin position="1"/>
        <end position="18"/>
    </location>
</feature>
<dbReference type="Pfam" id="PF00095">
    <property type="entry name" value="WAP"/>
    <property type="match status" value="2"/>
</dbReference>
<dbReference type="CDD" id="cd00199">
    <property type="entry name" value="WAP"/>
    <property type="match status" value="1"/>
</dbReference>
<reference evidence="3" key="1">
    <citation type="submission" date="2025-08" db="UniProtKB">
        <authorList>
            <consortium name="Ensembl"/>
        </authorList>
    </citation>
    <scope>IDENTIFICATION</scope>
</reference>
<dbReference type="Ensembl" id="ENSSRHT00000049057.1">
    <property type="protein sequence ID" value="ENSSRHP00000047723.1"/>
    <property type="gene ID" value="ENSSRHG00000024060.1"/>
</dbReference>
<dbReference type="PANTHER" id="PTHR19441">
    <property type="entry name" value="WHEY ACDIC PROTEIN WAP"/>
    <property type="match status" value="1"/>
</dbReference>
<feature type="domain" description="WAP" evidence="2">
    <location>
        <begin position="28"/>
        <end position="74"/>
    </location>
</feature>
<dbReference type="GO" id="GO:0004867">
    <property type="term" value="F:serine-type endopeptidase inhibitor activity"/>
    <property type="evidence" value="ECO:0007669"/>
    <property type="project" value="TreeGrafter"/>
</dbReference>
<proteinExistence type="predicted"/>
<dbReference type="FunFam" id="4.10.75.10:FF:000001">
    <property type="entry name" value="Anosmin 1"/>
    <property type="match status" value="1"/>
</dbReference>
<dbReference type="PROSITE" id="PS51390">
    <property type="entry name" value="WAP"/>
    <property type="match status" value="1"/>
</dbReference>
<accession>A0A673JCJ1</accession>
<dbReference type="GO" id="GO:0019731">
    <property type="term" value="P:antibacterial humoral response"/>
    <property type="evidence" value="ECO:0007669"/>
    <property type="project" value="TreeGrafter"/>
</dbReference>
<dbReference type="SUPFAM" id="SSF57256">
    <property type="entry name" value="Elafin-like"/>
    <property type="match status" value="2"/>
</dbReference>
<name>A0A673JCJ1_9TELE</name>
<reference evidence="3" key="2">
    <citation type="submission" date="2025-09" db="UniProtKB">
        <authorList>
            <consortium name="Ensembl"/>
        </authorList>
    </citation>
    <scope>IDENTIFICATION</scope>
</reference>
<protein>
    <submittedName>
        <fullName evidence="3">WAP four-disulfide core domain 2</fullName>
    </submittedName>
</protein>
<organism evidence="3 4">
    <name type="scientific">Sinocyclocheilus rhinocerous</name>
    <dbReference type="NCBI Taxonomy" id="307959"/>
    <lineage>
        <taxon>Eukaryota</taxon>
        <taxon>Metazoa</taxon>
        <taxon>Chordata</taxon>
        <taxon>Craniata</taxon>
        <taxon>Vertebrata</taxon>
        <taxon>Euteleostomi</taxon>
        <taxon>Actinopterygii</taxon>
        <taxon>Neopterygii</taxon>
        <taxon>Teleostei</taxon>
        <taxon>Ostariophysi</taxon>
        <taxon>Cypriniformes</taxon>
        <taxon>Cyprinidae</taxon>
        <taxon>Cyprininae</taxon>
        <taxon>Sinocyclocheilus</taxon>
    </lineage>
</organism>
<evidence type="ECO:0000313" key="3">
    <source>
        <dbReference type="Ensembl" id="ENSSRHP00000047723.1"/>
    </source>
</evidence>
<evidence type="ECO:0000259" key="2">
    <source>
        <dbReference type="PROSITE" id="PS51390"/>
    </source>
</evidence>
<dbReference type="InterPro" id="IPR050514">
    <property type="entry name" value="WAP_four-disulfide_core"/>
</dbReference>
<dbReference type="Proteomes" id="UP000472270">
    <property type="component" value="Unassembled WGS sequence"/>
</dbReference>
<dbReference type="AlphaFoldDB" id="A0A673JCJ1"/>
<evidence type="ECO:0000256" key="1">
    <source>
        <dbReference type="SAM" id="SignalP"/>
    </source>
</evidence>
<dbReference type="SMART" id="SM00217">
    <property type="entry name" value="WAP"/>
    <property type="match status" value="2"/>
</dbReference>
<dbReference type="GO" id="GO:0005615">
    <property type="term" value="C:extracellular space"/>
    <property type="evidence" value="ECO:0007669"/>
    <property type="project" value="TreeGrafter"/>
</dbReference>
<sequence>IFFYFYRILILTWHSACSGIVSLSCICITAKPGVCPRRKFGAGMCAEFCVNDSDCPNNEKCCSNGCGHECMAPYTAKPGVCPRRKFGAGMCAEFCVNDSDCPNNEKCCSNGYLCFHPLQELGSKRVKTIVSKNMTVMEKL</sequence>
<evidence type="ECO:0000313" key="4">
    <source>
        <dbReference type="Proteomes" id="UP000472270"/>
    </source>
</evidence>
<dbReference type="GO" id="GO:0045087">
    <property type="term" value="P:innate immune response"/>
    <property type="evidence" value="ECO:0007669"/>
    <property type="project" value="TreeGrafter"/>
</dbReference>
<dbReference type="Gene3D" id="4.10.75.10">
    <property type="entry name" value="Elafin-like"/>
    <property type="match status" value="2"/>
</dbReference>
<dbReference type="InterPro" id="IPR036645">
    <property type="entry name" value="Elafin-like_sf"/>
</dbReference>
<dbReference type="PANTHER" id="PTHR19441:SF95">
    <property type="entry name" value="PERLWAPIN ISOFORM X1"/>
    <property type="match status" value="1"/>
</dbReference>
<keyword evidence="1" id="KW-0732">Signal</keyword>
<dbReference type="PRINTS" id="PR00003">
    <property type="entry name" value="4DISULPHCORE"/>
</dbReference>
<dbReference type="InterPro" id="IPR008197">
    <property type="entry name" value="WAP_dom"/>
</dbReference>